<dbReference type="eggNOG" id="KOG0251">
    <property type="taxonomic scope" value="Eukaryota"/>
</dbReference>
<comment type="similarity">
    <text evidence="1">Belongs to the SDHAF4 family.</text>
</comment>
<dbReference type="AlphaFoldDB" id="A0A1U8B580"/>
<dbReference type="GO" id="GO:0005546">
    <property type="term" value="F:phosphatidylinositol-4,5-bisphosphate binding"/>
    <property type="evidence" value="ECO:0000318"/>
    <property type="project" value="GO_Central"/>
</dbReference>
<dbReference type="GO" id="GO:0000149">
    <property type="term" value="F:SNARE binding"/>
    <property type="evidence" value="ECO:0000318"/>
    <property type="project" value="GO_Central"/>
</dbReference>
<dbReference type="GO" id="GO:0006900">
    <property type="term" value="P:vesicle budding from membrane"/>
    <property type="evidence" value="ECO:0000318"/>
    <property type="project" value="GO_Central"/>
</dbReference>
<keyword evidence="4" id="KW-1185">Reference proteome</keyword>
<dbReference type="GO" id="GO:0072583">
    <property type="term" value="P:clathrin-dependent endocytosis"/>
    <property type="evidence" value="ECO:0000318"/>
    <property type="project" value="GO_Central"/>
</dbReference>
<evidence type="ECO:0000256" key="1">
    <source>
        <dbReference type="ARBA" id="ARBA00005701"/>
    </source>
</evidence>
<sequence>MATLQTWRKVYGAIKDATEVGLAKVTKEFKDVDVAIVKASNHVECSPKERHIRKILADTSVMQPQADVAYCMHSPAWRLAKTDNWMRLFSSMMEISRPMLGLAVIRSESVIASSSLHLTRRLSSSGPQQQQEENPESTVEEKCSCHDSRAEDKHSESGNVNEEEEDDDVGVYVNKQTGEIGGPKGPEPTRYGDWERGGRCSDF</sequence>
<dbReference type="GeneID" id="104607382"/>
<proteinExistence type="inferred from homology"/>
<feature type="compositionally biased region" description="Basic and acidic residues" evidence="3">
    <location>
        <begin position="190"/>
        <end position="203"/>
    </location>
</feature>
<dbReference type="KEGG" id="nnu:104607382"/>
<protein>
    <recommendedName>
        <fullName evidence="2">Succinate dehydrogenase assembly factor 4, mitochondrial</fullName>
    </recommendedName>
</protein>
<evidence type="ECO:0000313" key="5">
    <source>
        <dbReference type="RefSeq" id="XP_010271321.1"/>
    </source>
</evidence>
<evidence type="ECO:0000313" key="4">
    <source>
        <dbReference type="Proteomes" id="UP000189703"/>
    </source>
</evidence>
<evidence type="ECO:0000256" key="2">
    <source>
        <dbReference type="ARBA" id="ARBA00022170"/>
    </source>
</evidence>
<organism evidence="4 5">
    <name type="scientific">Nelumbo nucifera</name>
    <name type="common">Sacred lotus</name>
    <dbReference type="NCBI Taxonomy" id="4432"/>
    <lineage>
        <taxon>Eukaryota</taxon>
        <taxon>Viridiplantae</taxon>
        <taxon>Streptophyta</taxon>
        <taxon>Embryophyta</taxon>
        <taxon>Tracheophyta</taxon>
        <taxon>Spermatophyta</taxon>
        <taxon>Magnoliopsida</taxon>
        <taxon>Proteales</taxon>
        <taxon>Nelumbonaceae</taxon>
        <taxon>Nelumbo</taxon>
    </lineage>
</organism>
<dbReference type="PANTHER" id="PTHR28524:SF3">
    <property type="entry name" value="SUCCINATE DEHYDROGENASE ASSEMBLY FACTOR 4, MITOCHONDRIAL"/>
    <property type="match status" value="1"/>
</dbReference>
<name>A0A1U8B580_NELNU</name>
<dbReference type="Proteomes" id="UP000189703">
    <property type="component" value="Unplaced"/>
</dbReference>
<dbReference type="GO" id="GO:0005905">
    <property type="term" value="C:clathrin-coated pit"/>
    <property type="evidence" value="ECO:0000318"/>
    <property type="project" value="GO_Central"/>
</dbReference>
<gene>
    <name evidence="5" type="primary">LOC104607382</name>
</gene>
<dbReference type="STRING" id="4432.A0A1U8B580"/>
<reference evidence="5" key="1">
    <citation type="submission" date="2025-08" db="UniProtKB">
        <authorList>
            <consortium name="RefSeq"/>
        </authorList>
    </citation>
    <scope>IDENTIFICATION</scope>
</reference>
<dbReference type="SUPFAM" id="SSF48464">
    <property type="entry name" value="ENTH/VHS domain"/>
    <property type="match status" value="1"/>
</dbReference>
<dbReference type="RefSeq" id="XP_010271321.1">
    <property type="nucleotide sequence ID" value="XM_010273019.2"/>
</dbReference>
<dbReference type="InterPro" id="IPR012875">
    <property type="entry name" value="SDHF4"/>
</dbReference>
<feature type="region of interest" description="Disordered" evidence="3">
    <location>
        <begin position="119"/>
        <end position="203"/>
    </location>
</feature>
<dbReference type="InterPro" id="IPR008942">
    <property type="entry name" value="ENTH_VHS"/>
</dbReference>
<dbReference type="OrthoDB" id="201362at2759"/>
<dbReference type="GO" id="GO:0032050">
    <property type="term" value="F:clathrin heavy chain binding"/>
    <property type="evidence" value="ECO:0000318"/>
    <property type="project" value="GO_Central"/>
</dbReference>
<feature type="compositionally biased region" description="Basic and acidic residues" evidence="3">
    <location>
        <begin position="139"/>
        <end position="156"/>
    </location>
</feature>
<dbReference type="PANTHER" id="PTHR28524">
    <property type="entry name" value="SUCCINATE DEHYDROGENASE ASSEMBLY FACTOR 4, MITOCHONDRIAL"/>
    <property type="match status" value="1"/>
</dbReference>
<dbReference type="GO" id="GO:0005545">
    <property type="term" value="F:1-phosphatidylinositol binding"/>
    <property type="evidence" value="ECO:0000318"/>
    <property type="project" value="GO_Central"/>
</dbReference>
<evidence type="ECO:0000256" key="3">
    <source>
        <dbReference type="SAM" id="MobiDB-lite"/>
    </source>
</evidence>
<dbReference type="Pfam" id="PF07896">
    <property type="entry name" value="DUF1674"/>
    <property type="match status" value="1"/>
</dbReference>
<dbReference type="GO" id="GO:0030136">
    <property type="term" value="C:clathrin-coated vesicle"/>
    <property type="evidence" value="ECO:0000318"/>
    <property type="project" value="GO_Central"/>
</dbReference>
<accession>A0A1U8B580</accession>
<dbReference type="Gene3D" id="1.25.40.90">
    <property type="match status" value="1"/>
</dbReference>